<dbReference type="OrthoDB" id="370168at2"/>
<keyword evidence="2" id="KW-0238">DNA-binding</keyword>
<evidence type="ECO:0000256" key="3">
    <source>
        <dbReference type="ARBA" id="ARBA00023163"/>
    </source>
</evidence>
<feature type="domain" description="HTH hxlR-type" evidence="4">
    <location>
        <begin position="12"/>
        <end position="110"/>
    </location>
</feature>
<dbReference type="Proteomes" id="UP000317624">
    <property type="component" value="Unassembled WGS sequence"/>
</dbReference>
<dbReference type="InterPro" id="IPR036390">
    <property type="entry name" value="WH_DNA-bd_sf"/>
</dbReference>
<evidence type="ECO:0000259" key="4">
    <source>
        <dbReference type="PROSITE" id="PS51118"/>
    </source>
</evidence>
<accession>A0A558BS26</accession>
<reference evidence="5 6" key="1">
    <citation type="submission" date="2019-07" db="EMBL/GenBank/DDBJ databases">
        <title>Hymenobacter sp. straun FUR1 Genome sequencing and assembly.</title>
        <authorList>
            <person name="Chhetri G."/>
        </authorList>
    </citation>
    <scope>NUCLEOTIDE SEQUENCE [LARGE SCALE GENOMIC DNA]</scope>
    <source>
        <strain evidence="5 6">Fur1</strain>
    </source>
</reference>
<dbReference type="InterPro" id="IPR002577">
    <property type="entry name" value="HTH_HxlR"/>
</dbReference>
<keyword evidence="6" id="KW-1185">Reference proteome</keyword>
<dbReference type="RefSeq" id="WP_144850066.1">
    <property type="nucleotide sequence ID" value="NZ_VMRJ01000004.1"/>
</dbReference>
<dbReference type="Gene3D" id="1.10.10.10">
    <property type="entry name" value="Winged helix-like DNA-binding domain superfamily/Winged helix DNA-binding domain"/>
    <property type="match status" value="1"/>
</dbReference>
<dbReference type="AlphaFoldDB" id="A0A558BS26"/>
<dbReference type="GO" id="GO:0003677">
    <property type="term" value="F:DNA binding"/>
    <property type="evidence" value="ECO:0007669"/>
    <property type="project" value="UniProtKB-KW"/>
</dbReference>
<dbReference type="InterPro" id="IPR036388">
    <property type="entry name" value="WH-like_DNA-bd_sf"/>
</dbReference>
<dbReference type="EMBL" id="VMRJ01000004">
    <property type="protein sequence ID" value="TVT39320.1"/>
    <property type="molecule type" value="Genomic_DNA"/>
</dbReference>
<dbReference type="Pfam" id="PF01638">
    <property type="entry name" value="HxlR"/>
    <property type="match status" value="1"/>
</dbReference>
<keyword evidence="3" id="KW-0804">Transcription</keyword>
<sequence>MPTPVTLPAAQCPMDYAFQRIGGKHKGRLLWNLQDGPIRYGQLRRLLSGVSTKMLTQALRELEADGLIARQEFVEVPPRVEYTLLPSGRQLLPFIDLLRGWAETQMQATGVPIMHNISS</sequence>
<dbReference type="PANTHER" id="PTHR33204">
    <property type="entry name" value="TRANSCRIPTIONAL REGULATOR, MARR FAMILY"/>
    <property type="match status" value="1"/>
</dbReference>
<dbReference type="PROSITE" id="PS51118">
    <property type="entry name" value="HTH_HXLR"/>
    <property type="match status" value="1"/>
</dbReference>
<evidence type="ECO:0000313" key="5">
    <source>
        <dbReference type="EMBL" id="TVT39320.1"/>
    </source>
</evidence>
<keyword evidence="1" id="KW-0805">Transcription regulation</keyword>
<name>A0A558BS26_9BACT</name>
<proteinExistence type="predicted"/>
<protein>
    <submittedName>
        <fullName evidence="5">Helix-turn-helix transcriptional regulator</fullName>
    </submittedName>
</protein>
<comment type="caution">
    <text evidence="5">The sequence shown here is derived from an EMBL/GenBank/DDBJ whole genome shotgun (WGS) entry which is preliminary data.</text>
</comment>
<organism evidence="5 6">
    <name type="scientific">Hymenobacter setariae</name>
    <dbReference type="NCBI Taxonomy" id="2594794"/>
    <lineage>
        <taxon>Bacteria</taxon>
        <taxon>Pseudomonadati</taxon>
        <taxon>Bacteroidota</taxon>
        <taxon>Cytophagia</taxon>
        <taxon>Cytophagales</taxon>
        <taxon>Hymenobacteraceae</taxon>
        <taxon>Hymenobacter</taxon>
    </lineage>
</organism>
<evidence type="ECO:0000256" key="1">
    <source>
        <dbReference type="ARBA" id="ARBA00023015"/>
    </source>
</evidence>
<evidence type="ECO:0000256" key="2">
    <source>
        <dbReference type="ARBA" id="ARBA00023125"/>
    </source>
</evidence>
<evidence type="ECO:0000313" key="6">
    <source>
        <dbReference type="Proteomes" id="UP000317624"/>
    </source>
</evidence>
<gene>
    <name evidence="5" type="ORF">FNT36_16830</name>
</gene>
<dbReference type="SUPFAM" id="SSF46785">
    <property type="entry name" value="Winged helix' DNA-binding domain"/>
    <property type="match status" value="1"/>
</dbReference>